<protein>
    <recommendedName>
        <fullName evidence="3">YHYH domain-containing protein</fullName>
    </recommendedName>
</protein>
<name>A0A1Y5FAA7_9BACT</name>
<evidence type="ECO:0000313" key="5">
    <source>
        <dbReference type="Proteomes" id="UP000196531"/>
    </source>
</evidence>
<keyword evidence="2" id="KW-0732">Signal</keyword>
<reference evidence="5" key="1">
    <citation type="journal article" date="2017" name="Proc. Natl. Acad. Sci. U.S.A.">
        <title>Simulation of Deepwater Horizon oil plume reveals substrate specialization within a complex community of hydrocarbon-degraders.</title>
        <authorList>
            <person name="Hu P."/>
            <person name="Dubinsky E.A."/>
            <person name="Probst A.J."/>
            <person name="Wang J."/>
            <person name="Sieber C.M.K."/>
            <person name="Tom L.M."/>
            <person name="Gardinali P."/>
            <person name="Banfield J.F."/>
            <person name="Atlas R.M."/>
            <person name="Andersen G.L."/>
        </authorList>
    </citation>
    <scope>NUCLEOTIDE SEQUENCE [LARGE SCALE GENOMIC DNA]</scope>
</reference>
<feature type="chain" id="PRO_5012893004" description="YHYH domain-containing protein" evidence="2">
    <location>
        <begin position="19"/>
        <end position="340"/>
    </location>
</feature>
<dbReference type="EMBL" id="MAAO01000004">
    <property type="protein sequence ID" value="OUR98599.1"/>
    <property type="molecule type" value="Genomic_DNA"/>
</dbReference>
<feature type="region of interest" description="Disordered" evidence="1">
    <location>
        <begin position="271"/>
        <end position="303"/>
    </location>
</feature>
<accession>A0A1Y5FAA7</accession>
<evidence type="ECO:0000313" key="4">
    <source>
        <dbReference type="EMBL" id="OUR98599.1"/>
    </source>
</evidence>
<organism evidence="4 5">
    <name type="scientific">Halobacteriovorax marinus</name>
    <dbReference type="NCBI Taxonomy" id="97084"/>
    <lineage>
        <taxon>Bacteria</taxon>
        <taxon>Pseudomonadati</taxon>
        <taxon>Bdellovibrionota</taxon>
        <taxon>Bacteriovoracia</taxon>
        <taxon>Bacteriovoracales</taxon>
        <taxon>Halobacteriovoraceae</taxon>
        <taxon>Halobacteriovorax</taxon>
    </lineage>
</organism>
<evidence type="ECO:0000259" key="3">
    <source>
        <dbReference type="Pfam" id="PF14240"/>
    </source>
</evidence>
<dbReference type="InterPro" id="IPR025924">
    <property type="entry name" value="YHYH_dom"/>
</dbReference>
<feature type="compositionally biased region" description="Basic residues" evidence="1">
    <location>
        <begin position="288"/>
        <end position="297"/>
    </location>
</feature>
<dbReference type="AlphaFoldDB" id="A0A1Y5FAA7"/>
<feature type="signal peptide" evidence="2">
    <location>
        <begin position="1"/>
        <end position="18"/>
    </location>
</feature>
<gene>
    <name evidence="4" type="ORF">A9Q84_04070</name>
</gene>
<evidence type="ECO:0000256" key="1">
    <source>
        <dbReference type="SAM" id="MobiDB-lite"/>
    </source>
</evidence>
<feature type="domain" description="YHYH" evidence="3">
    <location>
        <begin position="88"/>
        <end position="267"/>
    </location>
</feature>
<proteinExistence type="predicted"/>
<dbReference type="Pfam" id="PF14240">
    <property type="entry name" value="YHYH"/>
    <property type="match status" value="1"/>
</dbReference>
<dbReference type="Proteomes" id="UP000196531">
    <property type="component" value="Unassembled WGS sequence"/>
</dbReference>
<sequence length="340" mass="37123">MIKKALLFFLFISVSLWAQRHTRHHTTLQSSGSTTVAANQKAPGYSKIKITKDSQFIYIVANGIPNHQVGAFPNPGNPHQISVQSYNYKVARHPKRNSRSTKLEMAFDFGIALNGVPFDPGAAEWYKGERNSLWQYEALSGAVALGVDENHAHVQPTGAYHYHGKPSKLLKNLGLVKGSPSPLIGYAADGFKIYALYGEAGKEMTSSYKLKKGQRAIGGKHDGTFVVDYEYIAGSGTLDECNGMVFNGSYAYFLTNSFPIIPRCFRGTPDSSFRRGRAGGNQQQGQTHSRHPRRGHRPPQAAMNACAGKSVGNTCGFITPRGRLRGTCFRPPSGGLACRP</sequence>
<evidence type="ECO:0000256" key="2">
    <source>
        <dbReference type="SAM" id="SignalP"/>
    </source>
</evidence>
<comment type="caution">
    <text evidence="4">The sequence shown here is derived from an EMBL/GenBank/DDBJ whole genome shotgun (WGS) entry which is preliminary data.</text>
</comment>